<proteinExistence type="predicted"/>
<name>D9QK95_BRESC</name>
<dbReference type="KEGG" id="bsb:Bresu_2371"/>
<dbReference type="InterPro" id="IPR011440">
    <property type="entry name" value="DUF1543"/>
</dbReference>
<dbReference type="AlphaFoldDB" id="D9QK95"/>
<evidence type="ECO:0000313" key="2">
    <source>
        <dbReference type="EMBL" id="ADL01680.1"/>
    </source>
</evidence>
<dbReference type="Pfam" id="PF07566">
    <property type="entry name" value="DUF1543"/>
    <property type="match status" value="1"/>
</dbReference>
<dbReference type="Gene3D" id="3.10.20.10">
    <property type="match status" value="2"/>
</dbReference>
<protein>
    <recommendedName>
        <fullName evidence="1">DUF1543 domain-containing protein</fullName>
    </recommendedName>
</protein>
<keyword evidence="3" id="KW-1185">Reference proteome</keyword>
<organism evidence="2 3">
    <name type="scientific">Brevundimonas subvibrioides (strain ATCC 15264 / DSM 4735 / LMG 14903 / NBRC 16000 / CB 81)</name>
    <name type="common">Caulobacter subvibrioides</name>
    <dbReference type="NCBI Taxonomy" id="633149"/>
    <lineage>
        <taxon>Bacteria</taxon>
        <taxon>Pseudomonadati</taxon>
        <taxon>Pseudomonadota</taxon>
        <taxon>Alphaproteobacteria</taxon>
        <taxon>Caulobacterales</taxon>
        <taxon>Caulobacteraceae</taxon>
        <taxon>Brevundimonas</taxon>
    </lineage>
</organism>
<dbReference type="STRING" id="633149.Bresu_2371"/>
<dbReference type="HOGENOM" id="CLU_124939_0_0_5"/>
<dbReference type="Proteomes" id="UP000002696">
    <property type="component" value="Chromosome"/>
</dbReference>
<accession>D9QK95</accession>
<gene>
    <name evidence="2" type="ordered locus">Bresu_2371</name>
</gene>
<dbReference type="eggNOG" id="ENOG502ZCDZ">
    <property type="taxonomic scope" value="Bacteria"/>
</dbReference>
<sequence length="167" mass="18510">MKLFAIYIGGEHAGANIEVHDIRFVVADSIAATHGPLVAQWWGKPGSLHIDCWSEIDRADGYEVSLRPEPFEGPERLYYVNLGGYDGLSFAEQHRNVFVVAPDLSSAKARAIKLAAGWKDAHRDDMYEAEQAFALDVAASNERLHIHLTPGLMTGDPAFTCRYTPIR</sequence>
<dbReference type="EMBL" id="CP002102">
    <property type="protein sequence ID" value="ADL01680.1"/>
    <property type="molecule type" value="Genomic_DNA"/>
</dbReference>
<dbReference type="OrthoDB" id="850243at2"/>
<dbReference type="RefSeq" id="WP_013269781.1">
    <property type="nucleotide sequence ID" value="NC_014375.1"/>
</dbReference>
<evidence type="ECO:0000313" key="3">
    <source>
        <dbReference type="Proteomes" id="UP000002696"/>
    </source>
</evidence>
<dbReference type="InParanoid" id="D9QK95"/>
<evidence type="ECO:0000259" key="1">
    <source>
        <dbReference type="Pfam" id="PF07566"/>
    </source>
</evidence>
<dbReference type="BioCyc" id="BSUB633149:G1GM8-2370-MONOMER"/>
<reference evidence="3" key="1">
    <citation type="journal article" date="2011" name="J. Bacteriol.">
        <title>Genome sequences of eight morphologically diverse alphaproteobacteria.</title>
        <authorList>
            <consortium name="US DOE Joint Genome Institute"/>
            <person name="Brown P.J."/>
            <person name="Kysela D.T."/>
            <person name="Buechlein A."/>
            <person name="Hemmerich C."/>
            <person name="Brun Y.V."/>
        </authorList>
    </citation>
    <scope>NUCLEOTIDE SEQUENCE [LARGE SCALE GENOMIC DNA]</scope>
    <source>
        <strain evidence="3">ATCC 15264 / DSM 4735 / LMG 14903 / NBRC 16000 / CB 81</strain>
    </source>
</reference>
<feature type="domain" description="DUF1543" evidence="1">
    <location>
        <begin position="15"/>
        <end position="66"/>
    </location>
</feature>